<name>A0A6G8Q328_9ACTN</name>
<dbReference type="CDD" id="cd07035">
    <property type="entry name" value="TPP_PYR_POX_like"/>
    <property type="match status" value="1"/>
</dbReference>
<dbReference type="GO" id="GO:0003984">
    <property type="term" value="F:acetolactate synthase activity"/>
    <property type="evidence" value="ECO:0007669"/>
    <property type="project" value="TreeGrafter"/>
</dbReference>
<feature type="transmembrane region" description="Helical" evidence="4">
    <location>
        <begin position="395"/>
        <end position="416"/>
    </location>
</feature>
<evidence type="ECO:0000259" key="5">
    <source>
        <dbReference type="Pfam" id="PF00205"/>
    </source>
</evidence>
<dbReference type="SUPFAM" id="SSF52467">
    <property type="entry name" value="DHS-like NAD/FAD-binding domain"/>
    <property type="match status" value="1"/>
</dbReference>
<accession>A0A6G8Q328</accession>
<dbReference type="InterPro" id="IPR012000">
    <property type="entry name" value="Thiamin_PyroP_enz_cen_dom"/>
</dbReference>
<dbReference type="Pfam" id="PF00205">
    <property type="entry name" value="TPP_enzyme_M"/>
    <property type="match status" value="1"/>
</dbReference>
<dbReference type="KEGG" id="rmar:GBA65_08540"/>
<dbReference type="InterPro" id="IPR000399">
    <property type="entry name" value="TPP-bd_CS"/>
</dbReference>
<keyword evidence="4" id="KW-0812">Transmembrane</keyword>
<keyword evidence="4" id="KW-1133">Transmembrane helix</keyword>
<dbReference type="GO" id="GO:0030976">
    <property type="term" value="F:thiamine pyrophosphate binding"/>
    <property type="evidence" value="ECO:0007669"/>
    <property type="project" value="InterPro"/>
</dbReference>
<dbReference type="NCBIfam" id="NF005485">
    <property type="entry name" value="PRK07092.1"/>
    <property type="match status" value="1"/>
</dbReference>
<protein>
    <submittedName>
        <fullName evidence="8">Benzoylformate decarboxylase</fullName>
        <ecNumber evidence="8">4.1.1.7</ecNumber>
    </submittedName>
</protein>
<feature type="domain" description="Thiamine pyrophosphate enzyme central" evidence="5">
    <location>
        <begin position="192"/>
        <end position="326"/>
    </location>
</feature>
<keyword evidence="4" id="KW-0472">Membrane</keyword>
<evidence type="ECO:0000259" key="7">
    <source>
        <dbReference type="Pfam" id="PF02776"/>
    </source>
</evidence>
<keyword evidence="2 3" id="KW-0786">Thiamine pyrophosphate</keyword>
<dbReference type="EMBL" id="CP045121">
    <property type="protein sequence ID" value="QIN80727.1"/>
    <property type="molecule type" value="Genomic_DNA"/>
</dbReference>
<dbReference type="Pfam" id="PF02776">
    <property type="entry name" value="TPP_enzyme_N"/>
    <property type="match status" value="1"/>
</dbReference>
<gene>
    <name evidence="8" type="ORF">GBA65_08540</name>
</gene>
<dbReference type="GO" id="GO:0050660">
    <property type="term" value="F:flavin adenine dinucleotide binding"/>
    <property type="evidence" value="ECO:0007669"/>
    <property type="project" value="TreeGrafter"/>
</dbReference>
<keyword evidence="8" id="KW-0456">Lyase</keyword>
<dbReference type="PANTHER" id="PTHR18968:SF133">
    <property type="entry name" value="BENZOYLFORMATE DECARBOXYLASE"/>
    <property type="match status" value="1"/>
</dbReference>
<dbReference type="Pfam" id="PF02775">
    <property type="entry name" value="TPP_enzyme_C"/>
    <property type="match status" value="1"/>
</dbReference>
<reference evidence="8 9" key="1">
    <citation type="submission" date="2019-10" db="EMBL/GenBank/DDBJ databases">
        <title>Rubrobacter sp nov SCSIO 52915 isolated from a deep-sea sediment in the South China Sea.</title>
        <authorList>
            <person name="Chen R.W."/>
        </authorList>
    </citation>
    <scope>NUCLEOTIDE SEQUENCE [LARGE SCALE GENOMIC DNA]</scope>
    <source>
        <strain evidence="8 9">SCSIO 52915</strain>
    </source>
</reference>
<evidence type="ECO:0000313" key="8">
    <source>
        <dbReference type="EMBL" id="QIN80727.1"/>
    </source>
</evidence>
<feature type="domain" description="Thiamine pyrophosphate enzyme TPP-binding" evidence="6">
    <location>
        <begin position="388"/>
        <end position="521"/>
    </location>
</feature>
<dbReference type="InterPro" id="IPR011766">
    <property type="entry name" value="TPP_enzyme_TPP-bd"/>
</dbReference>
<evidence type="ECO:0000256" key="3">
    <source>
        <dbReference type="RuleBase" id="RU362132"/>
    </source>
</evidence>
<proteinExistence type="inferred from homology"/>
<evidence type="ECO:0000313" key="9">
    <source>
        <dbReference type="Proteomes" id="UP000502706"/>
    </source>
</evidence>
<dbReference type="Gene3D" id="3.40.50.970">
    <property type="match status" value="2"/>
</dbReference>
<dbReference type="Gene3D" id="3.40.50.1220">
    <property type="entry name" value="TPP-binding domain"/>
    <property type="match status" value="1"/>
</dbReference>
<dbReference type="PANTHER" id="PTHR18968">
    <property type="entry name" value="THIAMINE PYROPHOSPHATE ENZYMES"/>
    <property type="match status" value="1"/>
</dbReference>
<dbReference type="InterPro" id="IPR045229">
    <property type="entry name" value="TPP_enz"/>
</dbReference>
<evidence type="ECO:0000256" key="2">
    <source>
        <dbReference type="ARBA" id="ARBA00023052"/>
    </source>
</evidence>
<sequence length="531" mass="56260">MPTVREATYDLLRSYGVRTFFGNPGSNELPFLDGFPEDFRYVLGLHEGAAVAMADGYAQASGETVLVNLHSAAGLGNAMGSLVNAKTSRTPLVVTAGQQAREMVPVEALLANVGATRLPEPLVKWSNEPLRPEDVPAAIARACHLAALPPRGPVFVSLPLDDWSAEADGEKLRLLEDRSVTGRAAPEPSVTRALAERLDRARSPVFVVGPDVDEEGAFEDAVKLAERRRMPVWVSPSTSRCPFPTDHACFRGVLPTGIKALSGTLSGHDLILVAGAPVFRYHQYQPGPFLPPGASLVAITNDPDEAARAPMGDAIVADVALALRALVEAVSPSTGPAPEPRQRPAPAPITSPLSAEAVYDALDGVLPPDAVLVNESTSDKAVFWERVTMSRRGSYYFAAAGGLGFGLAAAVGIGLARPQRPVVAVIGDGSAQYSIPALWSAVRYGIPVTFLIMSNGSYDVLEDFGRLLGVTGVPGIELPGLDHVALARGYGMEGRRVESREELVEALKEALASDAPRLVEVPVRRRGEVRA</sequence>
<evidence type="ECO:0000256" key="1">
    <source>
        <dbReference type="ARBA" id="ARBA00007812"/>
    </source>
</evidence>
<dbReference type="AlphaFoldDB" id="A0A6G8Q328"/>
<dbReference type="SUPFAM" id="SSF52518">
    <property type="entry name" value="Thiamin diphosphate-binding fold (THDP-binding)"/>
    <property type="match status" value="2"/>
</dbReference>
<dbReference type="EC" id="4.1.1.7" evidence="8"/>
<dbReference type="PROSITE" id="PS00187">
    <property type="entry name" value="TPP_ENZYMES"/>
    <property type="match status" value="1"/>
</dbReference>
<dbReference type="InterPro" id="IPR012001">
    <property type="entry name" value="Thiamin_PyroP_enz_TPP-bd_dom"/>
</dbReference>
<comment type="similarity">
    <text evidence="1 3">Belongs to the TPP enzyme family.</text>
</comment>
<dbReference type="GO" id="GO:0000287">
    <property type="term" value="F:magnesium ion binding"/>
    <property type="evidence" value="ECO:0007669"/>
    <property type="project" value="InterPro"/>
</dbReference>
<dbReference type="CDD" id="cd02002">
    <property type="entry name" value="TPP_BFDC"/>
    <property type="match status" value="1"/>
</dbReference>
<evidence type="ECO:0000259" key="6">
    <source>
        <dbReference type="Pfam" id="PF02775"/>
    </source>
</evidence>
<organism evidence="8 9">
    <name type="scientific">Rubrobacter marinus</name>
    <dbReference type="NCBI Taxonomy" id="2653852"/>
    <lineage>
        <taxon>Bacteria</taxon>
        <taxon>Bacillati</taxon>
        <taxon>Actinomycetota</taxon>
        <taxon>Rubrobacteria</taxon>
        <taxon>Rubrobacterales</taxon>
        <taxon>Rubrobacteraceae</taxon>
        <taxon>Rubrobacter</taxon>
    </lineage>
</organism>
<dbReference type="RefSeq" id="WP_166398415.1">
    <property type="nucleotide sequence ID" value="NZ_CP045121.1"/>
</dbReference>
<dbReference type="InterPro" id="IPR029035">
    <property type="entry name" value="DHS-like_NAD/FAD-binding_dom"/>
</dbReference>
<dbReference type="GO" id="GO:0050695">
    <property type="term" value="F:benzoylformate decarboxylase activity"/>
    <property type="evidence" value="ECO:0007669"/>
    <property type="project" value="UniProtKB-EC"/>
</dbReference>
<feature type="domain" description="Thiamine pyrophosphate enzyme N-terminal TPP-binding" evidence="7">
    <location>
        <begin position="3"/>
        <end position="105"/>
    </location>
</feature>
<evidence type="ECO:0000256" key="4">
    <source>
        <dbReference type="SAM" id="Phobius"/>
    </source>
</evidence>
<dbReference type="Proteomes" id="UP000502706">
    <property type="component" value="Chromosome"/>
</dbReference>
<dbReference type="InterPro" id="IPR029061">
    <property type="entry name" value="THDP-binding"/>
</dbReference>
<keyword evidence="9" id="KW-1185">Reference proteome</keyword>